<dbReference type="AlphaFoldDB" id="F4WXG1"/>
<dbReference type="STRING" id="103372.F4WXG1"/>
<dbReference type="InParanoid" id="F4WXG1"/>
<reference evidence="1" key="1">
    <citation type="submission" date="2011-02" db="EMBL/GenBank/DDBJ databases">
        <title>The genome of the leaf-cutting ant Acromyrmex echinatior suggests key adaptations to social evolution and fungus farming.</title>
        <authorList>
            <person name="Nygaard S."/>
            <person name="Zhang G."/>
        </authorList>
    </citation>
    <scope>NUCLEOTIDE SEQUENCE</scope>
</reference>
<feature type="non-terminal residue" evidence="1">
    <location>
        <position position="1"/>
    </location>
</feature>
<keyword evidence="2" id="KW-1185">Reference proteome</keyword>
<dbReference type="OrthoDB" id="289038at2759"/>
<accession>F4WXG1</accession>
<evidence type="ECO:0000313" key="1">
    <source>
        <dbReference type="EMBL" id="EGI61127.1"/>
    </source>
</evidence>
<dbReference type="Proteomes" id="UP000007755">
    <property type="component" value="Unassembled WGS sequence"/>
</dbReference>
<organism evidence="2">
    <name type="scientific">Acromyrmex echinatior</name>
    <name type="common">Panamanian leafcutter ant</name>
    <name type="synonym">Acromyrmex octospinosus echinatior</name>
    <dbReference type="NCBI Taxonomy" id="103372"/>
    <lineage>
        <taxon>Eukaryota</taxon>
        <taxon>Metazoa</taxon>
        <taxon>Ecdysozoa</taxon>
        <taxon>Arthropoda</taxon>
        <taxon>Hexapoda</taxon>
        <taxon>Insecta</taxon>
        <taxon>Pterygota</taxon>
        <taxon>Neoptera</taxon>
        <taxon>Endopterygota</taxon>
        <taxon>Hymenoptera</taxon>
        <taxon>Apocrita</taxon>
        <taxon>Aculeata</taxon>
        <taxon>Formicoidea</taxon>
        <taxon>Formicidae</taxon>
        <taxon>Myrmicinae</taxon>
        <taxon>Acromyrmex</taxon>
    </lineage>
</organism>
<evidence type="ECO:0000313" key="2">
    <source>
        <dbReference type="Proteomes" id="UP000007755"/>
    </source>
</evidence>
<gene>
    <name evidence="1" type="ORF">G5I_10646</name>
</gene>
<sequence>IVSGLCAACMLAKVEQERLESLKYDRATIYVKCIDENVESKMDDADYEVTTKKPKIAKARPSRTRRKLKGSHELKVSSEITLKELKVMKNAKTMKKNRQGQLFTERDSLAKEIRKSSSDILIRLRSSPAEADSG</sequence>
<protein>
    <submittedName>
        <fullName evidence="1">Uncharacterized protein</fullName>
    </submittedName>
</protein>
<name>F4WXG1_ACREC</name>
<dbReference type="EMBL" id="GL888424">
    <property type="protein sequence ID" value="EGI61127.1"/>
    <property type="molecule type" value="Genomic_DNA"/>
</dbReference>
<proteinExistence type="predicted"/>